<evidence type="ECO:0000256" key="1">
    <source>
        <dbReference type="ARBA" id="ARBA00023015"/>
    </source>
</evidence>
<dbReference type="Gene3D" id="1.10.10.60">
    <property type="entry name" value="Homeodomain-like"/>
    <property type="match status" value="2"/>
</dbReference>
<evidence type="ECO:0000256" key="2">
    <source>
        <dbReference type="ARBA" id="ARBA00023125"/>
    </source>
</evidence>
<dbReference type="PANTHER" id="PTHR43280:SF29">
    <property type="entry name" value="ARAC-FAMILY TRANSCRIPTIONAL REGULATOR"/>
    <property type="match status" value="1"/>
</dbReference>
<keyword evidence="5" id="KW-1133">Transmembrane helix</keyword>
<keyword evidence="8" id="KW-1185">Reference proteome</keyword>
<keyword evidence="1" id="KW-0805">Transcription regulation</keyword>
<evidence type="ECO:0000259" key="6">
    <source>
        <dbReference type="PROSITE" id="PS01124"/>
    </source>
</evidence>
<evidence type="ECO:0000313" key="7">
    <source>
        <dbReference type="EMBL" id="MFD0981658.1"/>
    </source>
</evidence>
<gene>
    <name evidence="7" type="ORF">ACFQ2S_18645</name>
</gene>
<dbReference type="InterPro" id="IPR018062">
    <property type="entry name" value="HTH_AraC-typ_CS"/>
</dbReference>
<dbReference type="EMBL" id="JBHTJT010000046">
    <property type="protein sequence ID" value="MFD0981658.1"/>
    <property type="molecule type" value="Genomic_DNA"/>
</dbReference>
<feature type="domain" description="HTH araC/xylS-type" evidence="6">
    <location>
        <begin position="278"/>
        <end position="386"/>
    </location>
</feature>
<accession>A0ABW3IV51</accession>
<keyword evidence="5" id="KW-0812">Transmembrane</keyword>
<dbReference type="RefSeq" id="WP_386076792.1">
    <property type="nucleotide sequence ID" value="NZ_JBHTJT010000046.1"/>
</dbReference>
<proteinExistence type="predicted"/>
<evidence type="ECO:0000256" key="5">
    <source>
        <dbReference type="SAM" id="Phobius"/>
    </source>
</evidence>
<sequence length="388" mass="43646">MEELIYIGAVHASFTAIFLATKRDRTLNDKVLAVWMVFMALPLLSGIAGRRLEGISIPVLQSNLIYPLTYGPFLWLYVETLTGDIGRLKRAHLLHFLPFSAVSVVQLISGWKPALPNPDAAAFGATVRIIGAVNLLLLLVYTGGVVRRLHQHGKEVVDHFSELSSRITLVWLYWITLGVFCVFLLLFLGSALSMPTLLDIHIAALVAFILVLSFFGLRQIQVFDRHSEAASAQLTHPKRTAAQQTAFMPEPTEPRVNTPDDGSHARYSRSGLTEERAEKIAQRLESYMHGEQPYLDAELTIEKLAKRMAVPRHHLTQVISERYGKNFYLFVNEYRIETVKQALRAPEAADRTLLEIAYDCGFNSKSTFNTAFKRLTGMTPSQYRERAS</sequence>
<dbReference type="InterPro" id="IPR009057">
    <property type="entry name" value="Homeodomain-like_sf"/>
</dbReference>
<feature type="transmembrane region" description="Helical" evidence="5">
    <location>
        <begin position="200"/>
        <end position="217"/>
    </location>
</feature>
<dbReference type="SUPFAM" id="SSF46689">
    <property type="entry name" value="Homeodomain-like"/>
    <property type="match status" value="1"/>
</dbReference>
<dbReference type="Pfam" id="PF12833">
    <property type="entry name" value="HTH_18"/>
    <property type="match status" value="1"/>
</dbReference>
<keyword evidence="2" id="KW-0238">DNA-binding</keyword>
<keyword evidence="5" id="KW-0472">Membrane</keyword>
<evidence type="ECO:0000256" key="4">
    <source>
        <dbReference type="SAM" id="MobiDB-lite"/>
    </source>
</evidence>
<reference evidence="8" key="1">
    <citation type="journal article" date="2019" name="Int. J. Syst. Evol. Microbiol.">
        <title>The Global Catalogue of Microorganisms (GCM) 10K type strain sequencing project: providing services to taxonomists for standard genome sequencing and annotation.</title>
        <authorList>
            <consortium name="The Broad Institute Genomics Platform"/>
            <consortium name="The Broad Institute Genome Sequencing Center for Infectious Disease"/>
            <person name="Wu L."/>
            <person name="Ma J."/>
        </authorList>
    </citation>
    <scope>NUCLEOTIDE SEQUENCE [LARGE SCALE GENOMIC DNA]</scope>
    <source>
        <strain evidence="8">CCUG 60524</strain>
    </source>
</reference>
<name>A0ABW3IV51_9RHOB</name>
<dbReference type="SMART" id="SM00342">
    <property type="entry name" value="HTH_ARAC"/>
    <property type="match status" value="1"/>
</dbReference>
<feature type="transmembrane region" description="Helical" evidence="5">
    <location>
        <begin position="33"/>
        <end position="52"/>
    </location>
</feature>
<dbReference type="InterPro" id="IPR018060">
    <property type="entry name" value="HTH_AraC"/>
</dbReference>
<dbReference type="PANTHER" id="PTHR43280">
    <property type="entry name" value="ARAC-FAMILY TRANSCRIPTIONAL REGULATOR"/>
    <property type="match status" value="1"/>
</dbReference>
<feature type="transmembrane region" description="Helical" evidence="5">
    <location>
        <begin position="167"/>
        <end position="188"/>
    </location>
</feature>
<comment type="caution">
    <text evidence="7">The sequence shown here is derived from an EMBL/GenBank/DDBJ whole genome shotgun (WGS) entry which is preliminary data.</text>
</comment>
<dbReference type="PROSITE" id="PS00041">
    <property type="entry name" value="HTH_ARAC_FAMILY_1"/>
    <property type="match status" value="1"/>
</dbReference>
<feature type="transmembrane region" description="Helical" evidence="5">
    <location>
        <begin position="93"/>
        <end position="111"/>
    </location>
</feature>
<dbReference type="PRINTS" id="PR00032">
    <property type="entry name" value="HTHARAC"/>
</dbReference>
<feature type="transmembrane region" description="Helical" evidence="5">
    <location>
        <begin position="64"/>
        <end position="81"/>
    </location>
</feature>
<dbReference type="PROSITE" id="PS01124">
    <property type="entry name" value="HTH_ARAC_FAMILY_2"/>
    <property type="match status" value="1"/>
</dbReference>
<feature type="transmembrane region" description="Helical" evidence="5">
    <location>
        <begin position="123"/>
        <end position="146"/>
    </location>
</feature>
<dbReference type="InterPro" id="IPR020449">
    <property type="entry name" value="Tscrpt_reg_AraC-type_HTH"/>
</dbReference>
<organism evidence="7 8">
    <name type="scientific">Tropicimonas aquimaris</name>
    <dbReference type="NCBI Taxonomy" id="914152"/>
    <lineage>
        <taxon>Bacteria</taxon>
        <taxon>Pseudomonadati</taxon>
        <taxon>Pseudomonadota</taxon>
        <taxon>Alphaproteobacteria</taxon>
        <taxon>Rhodobacterales</taxon>
        <taxon>Roseobacteraceae</taxon>
        <taxon>Tropicimonas</taxon>
    </lineage>
</organism>
<evidence type="ECO:0000313" key="8">
    <source>
        <dbReference type="Proteomes" id="UP001597108"/>
    </source>
</evidence>
<dbReference type="Proteomes" id="UP001597108">
    <property type="component" value="Unassembled WGS sequence"/>
</dbReference>
<feature type="region of interest" description="Disordered" evidence="4">
    <location>
        <begin position="234"/>
        <end position="272"/>
    </location>
</feature>
<keyword evidence="3" id="KW-0804">Transcription</keyword>
<protein>
    <submittedName>
        <fullName evidence="7">Helix-turn-helix domain-containing protein</fullName>
    </submittedName>
</protein>
<evidence type="ECO:0000256" key="3">
    <source>
        <dbReference type="ARBA" id="ARBA00023163"/>
    </source>
</evidence>